<sequence>MSTGSHAGRPKSWVAVAIIFVGFAIGGVALVMGPNWIVFGAGAAVIALGCVVGWAVDIMTDVIVDDPRH</sequence>
<reference evidence="2 3" key="1">
    <citation type="submission" date="2019-03" db="EMBL/GenBank/DDBJ databases">
        <title>Draft genome sequences of novel Actinobacteria.</title>
        <authorList>
            <person name="Sahin N."/>
            <person name="Ay H."/>
            <person name="Saygin H."/>
        </authorList>
    </citation>
    <scope>NUCLEOTIDE SEQUENCE [LARGE SCALE GENOMIC DNA]</scope>
    <source>
        <strain evidence="2 3">H3C3</strain>
    </source>
</reference>
<evidence type="ECO:0000256" key="1">
    <source>
        <dbReference type="SAM" id="Phobius"/>
    </source>
</evidence>
<keyword evidence="1" id="KW-0472">Membrane</keyword>
<gene>
    <name evidence="2" type="ORF">E1298_15610</name>
</gene>
<evidence type="ECO:0000313" key="3">
    <source>
        <dbReference type="Proteomes" id="UP000294513"/>
    </source>
</evidence>
<dbReference type="AlphaFoldDB" id="A0A4R5BRF0"/>
<keyword evidence="3" id="KW-1185">Reference proteome</keyword>
<dbReference type="NCBIfam" id="NF041681">
    <property type="entry name" value="HGxxPAAW"/>
    <property type="match status" value="1"/>
</dbReference>
<comment type="caution">
    <text evidence="2">The sequence shown here is derived from an EMBL/GenBank/DDBJ whole genome shotgun (WGS) entry which is preliminary data.</text>
</comment>
<feature type="transmembrane region" description="Helical" evidence="1">
    <location>
        <begin position="36"/>
        <end position="56"/>
    </location>
</feature>
<evidence type="ECO:0000313" key="2">
    <source>
        <dbReference type="EMBL" id="TDD88033.1"/>
    </source>
</evidence>
<dbReference type="RefSeq" id="WP_131893761.1">
    <property type="nucleotide sequence ID" value="NZ_SMKU01000067.1"/>
</dbReference>
<protein>
    <submittedName>
        <fullName evidence="2">Uncharacterized protein</fullName>
    </submittedName>
</protein>
<dbReference type="OrthoDB" id="3540856at2"/>
<dbReference type="Proteomes" id="UP000294513">
    <property type="component" value="Unassembled WGS sequence"/>
</dbReference>
<accession>A0A4R5BRF0</accession>
<keyword evidence="1" id="KW-1133">Transmembrane helix</keyword>
<dbReference type="EMBL" id="SMKU01000067">
    <property type="protein sequence ID" value="TDD88033.1"/>
    <property type="molecule type" value="Genomic_DNA"/>
</dbReference>
<name>A0A4R5BRF0_9ACTN</name>
<keyword evidence="1" id="KW-0812">Transmembrane</keyword>
<organism evidence="2 3">
    <name type="scientific">Actinomadura rubrisoli</name>
    <dbReference type="NCBI Taxonomy" id="2530368"/>
    <lineage>
        <taxon>Bacteria</taxon>
        <taxon>Bacillati</taxon>
        <taxon>Actinomycetota</taxon>
        <taxon>Actinomycetes</taxon>
        <taxon>Streptosporangiales</taxon>
        <taxon>Thermomonosporaceae</taxon>
        <taxon>Actinomadura</taxon>
    </lineage>
</organism>
<feature type="transmembrane region" description="Helical" evidence="1">
    <location>
        <begin position="12"/>
        <end position="30"/>
    </location>
</feature>
<proteinExistence type="predicted"/>